<dbReference type="EMBL" id="GBRH01173506">
    <property type="protein sequence ID" value="JAE24390.1"/>
    <property type="molecule type" value="Transcribed_RNA"/>
</dbReference>
<dbReference type="AlphaFoldDB" id="A0A0A9GH16"/>
<keyword evidence="1" id="KW-0472">Membrane</keyword>
<reference evidence="2" key="1">
    <citation type="submission" date="2014-09" db="EMBL/GenBank/DDBJ databases">
        <authorList>
            <person name="Magalhaes I.L.F."/>
            <person name="Oliveira U."/>
            <person name="Santos F.R."/>
            <person name="Vidigal T.H.D.A."/>
            <person name="Brescovit A.D."/>
            <person name="Santos A.J."/>
        </authorList>
    </citation>
    <scope>NUCLEOTIDE SEQUENCE</scope>
    <source>
        <tissue evidence="2">Shoot tissue taken approximately 20 cm above the soil surface</tissue>
    </source>
</reference>
<evidence type="ECO:0000256" key="1">
    <source>
        <dbReference type="SAM" id="Phobius"/>
    </source>
</evidence>
<protein>
    <submittedName>
        <fullName evidence="2">Uncharacterized protein</fullName>
    </submittedName>
</protein>
<feature type="transmembrane region" description="Helical" evidence="1">
    <location>
        <begin position="6"/>
        <end position="25"/>
    </location>
</feature>
<sequence>MFCQFFFFIILYQILQIFYVCRLASIM</sequence>
<keyword evidence="1" id="KW-0812">Transmembrane</keyword>
<organism evidence="2">
    <name type="scientific">Arundo donax</name>
    <name type="common">Giant reed</name>
    <name type="synonym">Donax arundinaceus</name>
    <dbReference type="NCBI Taxonomy" id="35708"/>
    <lineage>
        <taxon>Eukaryota</taxon>
        <taxon>Viridiplantae</taxon>
        <taxon>Streptophyta</taxon>
        <taxon>Embryophyta</taxon>
        <taxon>Tracheophyta</taxon>
        <taxon>Spermatophyta</taxon>
        <taxon>Magnoliopsida</taxon>
        <taxon>Liliopsida</taxon>
        <taxon>Poales</taxon>
        <taxon>Poaceae</taxon>
        <taxon>PACMAD clade</taxon>
        <taxon>Arundinoideae</taxon>
        <taxon>Arundineae</taxon>
        <taxon>Arundo</taxon>
    </lineage>
</organism>
<reference evidence="2" key="2">
    <citation type="journal article" date="2015" name="Data Brief">
        <title>Shoot transcriptome of the giant reed, Arundo donax.</title>
        <authorList>
            <person name="Barrero R.A."/>
            <person name="Guerrero F.D."/>
            <person name="Moolhuijzen P."/>
            <person name="Goolsby J.A."/>
            <person name="Tidwell J."/>
            <person name="Bellgard S.E."/>
            <person name="Bellgard M.I."/>
        </authorList>
    </citation>
    <scope>NUCLEOTIDE SEQUENCE</scope>
    <source>
        <tissue evidence="2">Shoot tissue taken approximately 20 cm above the soil surface</tissue>
    </source>
</reference>
<accession>A0A0A9GH16</accession>
<proteinExistence type="predicted"/>
<keyword evidence="1" id="KW-1133">Transmembrane helix</keyword>
<evidence type="ECO:0000313" key="2">
    <source>
        <dbReference type="EMBL" id="JAE24390.1"/>
    </source>
</evidence>
<name>A0A0A9GH16_ARUDO</name>